<organism evidence="8 9">
    <name type="scientific">Coemansia thaxteri</name>
    <dbReference type="NCBI Taxonomy" id="2663907"/>
    <lineage>
        <taxon>Eukaryota</taxon>
        <taxon>Fungi</taxon>
        <taxon>Fungi incertae sedis</taxon>
        <taxon>Zoopagomycota</taxon>
        <taxon>Kickxellomycotina</taxon>
        <taxon>Kickxellomycetes</taxon>
        <taxon>Kickxellales</taxon>
        <taxon>Kickxellaceae</taxon>
        <taxon>Coemansia</taxon>
    </lineage>
</organism>
<keyword evidence="5 7" id="KW-0472">Membrane</keyword>
<keyword evidence="9" id="KW-1185">Reference proteome</keyword>
<keyword evidence="4 7" id="KW-1133">Transmembrane helix</keyword>
<dbReference type="PANTHER" id="PTHR20855:SF52">
    <property type="entry name" value="ADIPONECTIN RECEPTOR PROTEIN"/>
    <property type="match status" value="1"/>
</dbReference>
<dbReference type="AlphaFoldDB" id="A0A9W8ELH3"/>
<reference evidence="8" key="1">
    <citation type="submission" date="2022-07" db="EMBL/GenBank/DDBJ databases">
        <title>Phylogenomic reconstructions and comparative analyses of Kickxellomycotina fungi.</title>
        <authorList>
            <person name="Reynolds N.K."/>
            <person name="Stajich J.E."/>
            <person name="Barry K."/>
            <person name="Grigoriev I.V."/>
            <person name="Crous P."/>
            <person name="Smith M.E."/>
        </authorList>
    </citation>
    <scope>NUCLEOTIDE SEQUENCE</scope>
    <source>
        <strain evidence="8">IMI 214461</strain>
    </source>
</reference>
<evidence type="ECO:0000256" key="3">
    <source>
        <dbReference type="ARBA" id="ARBA00022692"/>
    </source>
</evidence>
<protein>
    <submittedName>
        <fullName evidence="8">Uncharacterized protein</fullName>
    </submittedName>
</protein>
<dbReference type="GO" id="GO:0046872">
    <property type="term" value="F:metal ion binding"/>
    <property type="evidence" value="ECO:0007669"/>
    <property type="project" value="UniProtKB-KW"/>
</dbReference>
<dbReference type="OrthoDB" id="529367at2759"/>
<comment type="subcellular location">
    <subcellularLocation>
        <location evidence="1">Membrane</location>
        <topology evidence="1">Multi-pass membrane protein</topology>
    </subcellularLocation>
</comment>
<keyword evidence="3 7" id="KW-0812">Transmembrane</keyword>
<evidence type="ECO:0000256" key="5">
    <source>
        <dbReference type="ARBA" id="ARBA00023136"/>
    </source>
</evidence>
<comment type="caution">
    <text evidence="8">The sequence shown here is derived from an EMBL/GenBank/DDBJ whole genome shotgun (WGS) entry which is preliminary data.</text>
</comment>
<dbReference type="GO" id="GO:0016020">
    <property type="term" value="C:membrane"/>
    <property type="evidence" value="ECO:0007669"/>
    <property type="project" value="UniProtKB-SubCell"/>
</dbReference>
<evidence type="ECO:0000313" key="8">
    <source>
        <dbReference type="EMBL" id="KAJ2006910.1"/>
    </source>
</evidence>
<comment type="similarity">
    <text evidence="2">Belongs to the ADIPOR family.</text>
</comment>
<gene>
    <name evidence="8" type="ORF">H4R26_001096</name>
</gene>
<feature type="transmembrane region" description="Helical" evidence="7">
    <location>
        <begin position="341"/>
        <end position="360"/>
    </location>
</feature>
<evidence type="ECO:0000256" key="6">
    <source>
        <dbReference type="PIRSR" id="PIRSR604254-1"/>
    </source>
</evidence>
<evidence type="ECO:0000256" key="7">
    <source>
        <dbReference type="SAM" id="Phobius"/>
    </source>
</evidence>
<dbReference type="EMBL" id="JANBQF010000043">
    <property type="protein sequence ID" value="KAJ2006910.1"/>
    <property type="molecule type" value="Genomic_DNA"/>
</dbReference>
<feature type="transmembrane region" description="Helical" evidence="7">
    <location>
        <begin position="372"/>
        <end position="392"/>
    </location>
</feature>
<sequence>MSPSLPLSDIGDWAVSESPTTATATAAAGQTLAAMWPAYTLRRARSWIASAPQGLPALPSWLRIEGMALPRRINVWPIGSLALRRQQSMDCCIRAASDGDGDDDASCGNSSHTSLHKKDCIDSESLPSLLPWTSEAKCTVAVLEGTEPSSAQRPRRHHLMSVFQIPAYMAEDYIWDAYRPLCFSYAECARSWGYVHSELGNIMTHLAGFVVFVILALLTGPYIMPYISRHRPEGAPPVAYADYAIVYVYLGAVLFCLASSVAFHTLACHSQGKHFRSLRCDFIGILTLIVGSFVPVGYFAFLHLQKLLIGYMAMFVAIGIAGVAVSICGKVEDPRRAGWRPIIFFAIAITGLVPIVHGAVVNGYRGAVSQMSLWYVIGMGVLYIAGTLVYAFKIPERYRPGKHNVCLSSHQIFHVFVVLAAICHYIGIIRALVWAHGG</sequence>
<accession>A0A9W8ELH3</accession>
<feature type="transmembrane region" description="Helical" evidence="7">
    <location>
        <begin position="308"/>
        <end position="329"/>
    </location>
</feature>
<evidence type="ECO:0000256" key="4">
    <source>
        <dbReference type="ARBA" id="ARBA00022989"/>
    </source>
</evidence>
<dbReference type="Pfam" id="PF03006">
    <property type="entry name" value="HlyIII"/>
    <property type="match status" value="1"/>
</dbReference>
<dbReference type="InterPro" id="IPR004254">
    <property type="entry name" value="AdipoR/HlyIII-related"/>
</dbReference>
<keyword evidence="6" id="KW-0479">Metal-binding</keyword>
<dbReference type="PANTHER" id="PTHR20855">
    <property type="entry name" value="ADIPOR/PROGESTIN RECEPTOR-RELATED"/>
    <property type="match status" value="1"/>
</dbReference>
<feature type="transmembrane region" description="Helical" evidence="7">
    <location>
        <begin position="280"/>
        <end position="302"/>
    </location>
</feature>
<evidence type="ECO:0000256" key="1">
    <source>
        <dbReference type="ARBA" id="ARBA00004141"/>
    </source>
</evidence>
<feature type="binding site" evidence="6">
    <location>
        <position position="414"/>
    </location>
    <ligand>
        <name>Zn(2+)</name>
        <dbReference type="ChEBI" id="CHEBI:29105"/>
    </ligand>
</feature>
<feature type="transmembrane region" description="Helical" evidence="7">
    <location>
        <begin position="412"/>
        <end position="435"/>
    </location>
</feature>
<feature type="transmembrane region" description="Helical" evidence="7">
    <location>
        <begin position="244"/>
        <end position="268"/>
    </location>
</feature>
<evidence type="ECO:0000313" key="9">
    <source>
        <dbReference type="Proteomes" id="UP001150907"/>
    </source>
</evidence>
<feature type="binding site" evidence="6">
    <location>
        <position position="264"/>
    </location>
    <ligand>
        <name>Zn(2+)</name>
        <dbReference type="ChEBI" id="CHEBI:29105"/>
    </ligand>
</feature>
<name>A0A9W8ELH3_9FUNG</name>
<keyword evidence="6" id="KW-0862">Zinc</keyword>
<feature type="binding site" evidence="6">
    <location>
        <position position="410"/>
    </location>
    <ligand>
        <name>Zn(2+)</name>
        <dbReference type="ChEBI" id="CHEBI:29105"/>
    </ligand>
</feature>
<evidence type="ECO:0000256" key="2">
    <source>
        <dbReference type="ARBA" id="ARBA00007018"/>
    </source>
</evidence>
<dbReference type="GO" id="GO:0038023">
    <property type="term" value="F:signaling receptor activity"/>
    <property type="evidence" value="ECO:0007669"/>
    <property type="project" value="TreeGrafter"/>
</dbReference>
<dbReference type="Proteomes" id="UP001150907">
    <property type="component" value="Unassembled WGS sequence"/>
</dbReference>
<feature type="transmembrane region" description="Helical" evidence="7">
    <location>
        <begin position="206"/>
        <end position="224"/>
    </location>
</feature>
<proteinExistence type="inferred from homology"/>